<organism evidence="2 3">
    <name type="scientific">Enterococcus phoeniculicola ATCC BAA-412</name>
    <dbReference type="NCBI Taxonomy" id="1158610"/>
    <lineage>
        <taxon>Bacteria</taxon>
        <taxon>Bacillati</taxon>
        <taxon>Bacillota</taxon>
        <taxon>Bacilli</taxon>
        <taxon>Lactobacillales</taxon>
        <taxon>Enterococcaceae</taxon>
        <taxon>Enterococcus</taxon>
    </lineage>
</organism>
<evidence type="ECO:0008006" key="4">
    <source>
        <dbReference type="Google" id="ProtNLM"/>
    </source>
</evidence>
<evidence type="ECO:0000256" key="1">
    <source>
        <dbReference type="SAM" id="Phobius"/>
    </source>
</evidence>
<reference evidence="2 3" key="1">
    <citation type="submission" date="2013-02" db="EMBL/GenBank/DDBJ databases">
        <title>The Genome Sequence of Enterococcus phoeniculicola BAA-412.</title>
        <authorList>
            <consortium name="The Broad Institute Genome Sequencing Platform"/>
            <consortium name="The Broad Institute Genome Sequencing Center for Infectious Disease"/>
            <person name="Earl A.M."/>
            <person name="Gilmore M.S."/>
            <person name="Lebreton F."/>
            <person name="Walker B."/>
            <person name="Young S.K."/>
            <person name="Zeng Q."/>
            <person name="Gargeya S."/>
            <person name="Fitzgerald M."/>
            <person name="Haas B."/>
            <person name="Abouelleil A."/>
            <person name="Alvarado L."/>
            <person name="Arachchi H.M."/>
            <person name="Berlin A.M."/>
            <person name="Chapman S.B."/>
            <person name="Dewar J."/>
            <person name="Goldberg J."/>
            <person name="Griggs A."/>
            <person name="Gujja S."/>
            <person name="Hansen M."/>
            <person name="Howarth C."/>
            <person name="Imamovic A."/>
            <person name="Larimer J."/>
            <person name="McCowan C."/>
            <person name="Murphy C."/>
            <person name="Neiman D."/>
            <person name="Pearson M."/>
            <person name="Priest M."/>
            <person name="Roberts A."/>
            <person name="Saif S."/>
            <person name="Shea T."/>
            <person name="Sisk P."/>
            <person name="Sykes S."/>
            <person name="Wortman J."/>
            <person name="Nusbaum C."/>
            <person name="Birren B."/>
        </authorList>
    </citation>
    <scope>NUCLEOTIDE SEQUENCE [LARGE SCALE GENOMIC DNA]</scope>
    <source>
        <strain evidence="2 3">ATCC BAA-412</strain>
    </source>
</reference>
<dbReference type="HOGENOM" id="CLU_1243736_0_0_9"/>
<name>R3TYP4_9ENTE</name>
<dbReference type="PATRIC" id="fig|1158610.3.peg.1078"/>
<keyword evidence="1" id="KW-0472">Membrane</keyword>
<evidence type="ECO:0000313" key="3">
    <source>
        <dbReference type="Proteomes" id="UP000013785"/>
    </source>
</evidence>
<protein>
    <recommendedName>
        <fullName evidence="4">DUF624 domain-containing protein</fullName>
    </recommendedName>
</protein>
<sequence length="222" mass="25842">MNGFYIQSQILLRYYHLMKEVEFMIEKGVTEGINKFYYLLKLSMYIWVISLVGCLIFGLIPAIISGLELFQTDPWNEKTITLRSLYDGFKRNFIQANQIGLTFSLVCCILLYSLWFSIQIEGIPFLLIDFLLVFMIFLVSISFFHSLSILAMFEISYKNLCYLSCILFFKETRVMLTFSFFIFLFLILAYKLPALLFFCGGGTFVVILAKVGTKTVQKLQFI</sequence>
<evidence type="ECO:0000313" key="2">
    <source>
        <dbReference type="EMBL" id="EOL46293.1"/>
    </source>
</evidence>
<dbReference type="Pfam" id="PF04854">
    <property type="entry name" value="DUF624"/>
    <property type="match status" value="1"/>
</dbReference>
<keyword evidence="3" id="KW-1185">Reference proteome</keyword>
<feature type="transmembrane region" description="Helical" evidence="1">
    <location>
        <begin position="44"/>
        <end position="70"/>
    </location>
</feature>
<dbReference type="EMBL" id="AJAT01000011">
    <property type="protein sequence ID" value="EOL46293.1"/>
    <property type="molecule type" value="Genomic_DNA"/>
</dbReference>
<dbReference type="Proteomes" id="UP000013785">
    <property type="component" value="Unassembled WGS sequence"/>
</dbReference>
<dbReference type="InterPro" id="IPR006938">
    <property type="entry name" value="DUF624"/>
</dbReference>
<dbReference type="STRING" id="154621.RV11_GL000572"/>
<feature type="transmembrane region" description="Helical" evidence="1">
    <location>
        <begin position="99"/>
        <end position="118"/>
    </location>
</feature>
<keyword evidence="1" id="KW-1133">Transmembrane helix</keyword>
<proteinExistence type="predicted"/>
<feature type="transmembrane region" description="Helical" evidence="1">
    <location>
        <begin position="160"/>
        <end position="188"/>
    </location>
</feature>
<dbReference type="AlphaFoldDB" id="R3TYP4"/>
<feature type="transmembrane region" description="Helical" evidence="1">
    <location>
        <begin position="130"/>
        <end position="153"/>
    </location>
</feature>
<comment type="caution">
    <text evidence="2">The sequence shown here is derived from an EMBL/GenBank/DDBJ whole genome shotgun (WGS) entry which is preliminary data.</text>
</comment>
<gene>
    <name evidence="2" type="ORF">UC3_01099</name>
</gene>
<dbReference type="eggNOG" id="COG5578">
    <property type="taxonomic scope" value="Bacteria"/>
</dbReference>
<accession>R3TYP4</accession>
<keyword evidence="1" id="KW-0812">Transmembrane</keyword>